<dbReference type="Proteomes" id="UP000785171">
    <property type="component" value="Unassembled WGS sequence"/>
</dbReference>
<feature type="compositionally biased region" description="Low complexity" evidence="1">
    <location>
        <begin position="292"/>
        <end position="303"/>
    </location>
</feature>
<protein>
    <submittedName>
        <fullName evidence="5">Uncharacterized protein</fullName>
    </submittedName>
</protein>
<evidence type="ECO:0000313" key="4">
    <source>
        <dbReference type="EMBL" id="RLN02789.1"/>
    </source>
</evidence>
<dbReference type="Proteomes" id="UP000285883">
    <property type="component" value="Unassembled WGS sequence"/>
</dbReference>
<feature type="region of interest" description="Disordered" evidence="1">
    <location>
        <begin position="144"/>
        <end position="180"/>
    </location>
</feature>
<keyword evidence="6" id="KW-1185">Reference proteome</keyword>
<feature type="region of interest" description="Disordered" evidence="1">
    <location>
        <begin position="1"/>
        <end position="45"/>
    </location>
</feature>
<dbReference type="AlphaFoldDB" id="A0A3R7JUU5"/>
<feature type="region of interest" description="Disordered" evidence="1">
    <location>
        <begin position="249"/>
        <end position="335"/>
    </location>
</feature>
<dbReference type="EMBL" id="MBDN02000631">
    <property type="protein sequence ID" value="RLN73984.1"/>
    <property type="molecule type" value="Genomic_DNA"/>
</dbReference>
<feature type="compositionally biased region" description="Polar residues" evidence="1">
    <location>
        <begin position="158"/>
        <end position="169"/>
    </location>
</feature>
<reference evidence="2" key="1">
    <citation type="journal article" date="2015" name="Genom Data">
        <title>Genome sequences of six Phytophthora species associated with forests in New Zealand.</title>
        <authorList>
            <person name="Studholme D.J."/>
            <person name="McDougal R.L."/>
            <person name="Sambles C."/>
            <person name="Hansen E."/>
            <person name="Hardy G."/>
            <person name="Grant M."/>
            <person name="Ganley R.J."/>
            <person name="Williams N.M."/>
        </authorList>
    </citation>
    <scope>NUCLEOTIDE SEQUENCE</scope>
    <source>
        <strain evidence="2">NZFS 2646</strain>
        <strain evidence="3">NZFS 3630</strain>
    </source>
</reference>
<evidence type="ECO:0000313" key="3">
    <source>
        <dbReference type="EMBL" id="KAG2524508.1"/>
    </source>
</evidence>
<reference evidence="6 7" key="2">
    <citation type="submission" date="2018-07" db="EMBL/GenBank/DDBJ databases">
        <title>Genome sequencing of oomycete isolates from Chile give support for New Zealand origin for Phytophthora kernoviae and make available the first Nothophytophthora sp. genome.</title>
        <authorList>
            <person name="Studholme D.J."/>
            <person name="Sanfuentes E."/>
            <person name="Panda P."/>
            <person name="Hill R."/>
            <person name="Sambles C."/>
            <person name="Grant M."/>
            <person name="Williams N.M."/>
            <person name="Mcdougal R.L."/>
        </authorList>
    </citation>
    <scope>NUCLEOTIDE SEQUENCE [LARGE SCALE GENOMIC DNA]</scope>
    <source>
        <strain evidence="4">Chile2</strain>
        <strain evidence="5">Chile4</strain>
    </source>
</reference>
<organism evidence="5 6">
    <name type="scientific">Phytophthora kernoviae</name>
    <dbReference type="NCBI Taxonomy" id="325452"/>
    <lineage>
        <taxon>Eukaryota</taxon>
        <taxon>Sar</taxon>
        <taxon>Stramenopiles</taxon>
        <taxon>Oomycota</taxon>
        <taxon>Peronosporomycetes</taxon>
        <taxon>Peronosporales</taxon>
        <taxon>Peronosporaceae</taxon>
        <taxon>Phytophthora</taxon>
    </lineage>
</organism>
<accession>A0A3R7JUU5</accession>
<evidence type="ECO:0000256" key="1">
    <source>
        <dbReference type="SAM" id="MobiDB-lite"/>
    </source>
</evidence>
<reference evidence="2" key="3">
    <citation type="submission" date="2020-06" db="EMBL/GenBank/DDBJ databases">
        <authorList>
            <person name="Studholme D.J."/>
        </authorList>
    </citation>
    <scope>NUCLEOTIDE SEQUENCE</scope>
    <source>
        <strain evidence="2">NZFS 2646</strain>
        <strain evidence="3">NZFS 3630</strain>
    </source>
</reference>
<evidence type="ECO:0000313" key="7">
    <source>
        <dbReference type="Proteomes" id="UP000285883"/>
    </source>
</evidence>
<dbReference type="Proteomes" id="UP000792063">
    <property type="component" value="Unassembled WGS sequence"/>
</dbReference>
<evidence type="ECO:0000313" key="2">
    <source>
        <dbReference type="EMBL" id="KAG2522919.1"/>
    </source>
</evidence>
<dbReference type="EMBL" id="JPWU03000153">
    <property type="protein sequence ID" value="KAG2524508.1"/>
    <property type="molecule type" value="Genomic_DNA"/>
</dbReference>
<feature type="compositionally biased region" description="Low complexity" evidence="1">
    <location>
        <begin position="260"/>
        <end position="283"/>
    </location>
</feature>
<feature type="compositionally biased region" description="Pro residues" evidence="1">
    <location>
        <begin position="19"/>
        <end position="29"/>
    </location>
</feature>
<evidence type="ECO:0000313" key="6">
    <source>
        <dbReference type="Proteomes" id="UP000285624"/>
    </source>
</evidence>
<sequence>MAEMLALEAPAQENALALIPPPPPPPSEGMPPESVAEKEPDTDASVPKAAEAKNLSDLAKEVSNWTLHSDHDLHVFLKRYSANLFERTKELEDSVRDIAAEADSAHVRLKNTFNQFLMLSNNQFIENRVYDEEQEDFFGVNATQAAPEKQEGEKVSTETEQPSAETSVATAEGKQENGTKAAAESIVNKYRSALDMGMEAMKLFVMMDEDDDTSETSSQFDTVLDIYNERPLPFIIGTREFLEDETLGLGAAPEDDSDSDSSYGSSYSSSDSESDSDASPVESRGQRRSRYRSSSEGSDNSSEAAPPPRRRADSEENPAATKSLVVSWIPTSPGV</sequence>
<gene>
    <name evidence="4" type="ORF">BBI17_009165</name>
    <name evidence="5" type="ORF">BBO99_00009147</name>
    <name evidence="2" type="ORF">JM16_004250</name>
    <name evidence="3" type="ORF">JM18_005365</name>
</gene>
<feature type="compositionally biased region" description="Basic and acidic residues" evidence="1">
    <location>
        <begin position="148"/>
        <end position="157"/>
    </location>
</feature>
<dbReference type="EMBL" id="MAYM02002144">
    <property type="protein sequence ID" value="RLN02789.1"/>
    <property type="molecule type" value="Genomic_DNA"/>
</dbReference>
<name>A0A3R7JUU5_9STRA</name>
<dbReference type="Proteomes" id="UP000285624">
    <property type="component" value="Unassembled WGS sequence"/>
</dbReference>
<dbReference type="EMBL" id="JPWV03000154">
    <property type="protein sequence ID" value="KAG2522919.1"/>
    <property type="molecule type" value="Genomic_DNA"/>
</dbReference>
<evidence type="ECO:0000313" key="5">
    <source>
        <dbReference type="EMBL" id="RLN73984.1"/>
    </source>
</evidence>
<dbReference type="STRING" id="325452.A0A3R7JUU5"/>
<comment type="caution">
    <text evidence="5">The sequence shown here is derived from an EMBL/GenBank/DDBJ whole genome shotgun (WGS) entry which is preliminary data.</text>
</comment>
<proteinExistence type="predicted"/>